<organism evidence="2 3">
    <name type="scientific">Phaeodactylibacter xiamenensis</name>
    <dbReference type="NCBI Taxonomy" id="1524460"/>
    <lineage>
        <taxon>Bacteria</taxon>
        <taxon>Pseudomonadati</taxon>
        <taxon>Bacteroidota</taxon>
        <taxon>Saprospiria</taxon>
        <taxon>Saprospirales</taxon>
        <taxon>Haliscomenobacteraceae</taxon>
        <taxon>Phaeodactylibacter</taxon>
    </lineage>
</organism>
<keyword evidence="1" id="KW-0812">Transmembrane</keyword>
<keyword evidence="1" id="KW-0472">Membrane</keyword>
<comment type="caution">
    <text evidence="2">The sequence shown here is derived from an EMBL/GenBank/DDBJ whole genome shotgun (WGS) entry which is preliminary data.</text>
</comment>
<evidence type="ECO:0008006" key="4">
    <source>
        <dbReference type="Google" id="ProtNLM"/>
    </source>
</evidence>
<gene>
    <name evidence="2" type="ORF">IX84_04965</name>
</gene>
<keyword evidence="1" id="KW-1133">Transmembrane helix</keyword>
<dbReference type="Proteomes" id="UP000029736">
    <property type="component" value="Unassembled WGS sequence"/>
</dbReference>
<evidence type="ECO:0000313" key="2">
    <source>
        <dbReference type="EMBL" id="KGE89122.1"/>
    </source>
</evidence>
<dbReference type="OrthoDB" id="839834at2"/>
<dbReference type="EMBL" id="JPOS01000012">
    <property type="protein sequence ID" value="KGE89122.1"/>
    <property type="molecule type" value="Genomic_DNA"/>
</dbReference>
<dbReference type="STRING" id="1524460.IX84_04965"/>
<sequence>MTSSLIIGLVGVVALMVYWLLIQTVWRQMFADQITDEDVLAERRSCGDCGCRGGVCKKEN</sequence>
<evidence type="ECO:0000313" key="3">
    <source>
        <dbReference type="Proteomes" id="UP000029736"/>
    </source>
</evidence>
<dbReference type="RefSeq" id="WP_044216961.1">
    <property type="nucleotide sequence ID" value="NZ_JBKAGJ010000001.1"/>
</dbReference>
<evidence type="ECO:0000256" key="1">
    <source>
        <dbReference type="SAM" id="Phobius"/>
    </source>
</evidence>
<reference evidence="2 3" key="1">
    <citation type="journal article" date="2014" name="Int. J. Syst. Evol. Microbiol.">
        <title>Phaeodactylibacter xiamenensis gen. nov., sp. nov., a member of the family Saprospiraceae isolated from the marine alga Phaeodactylum tricornutum.</title>
        <authorList>
            <person name="Chen Z.Jr."/>
            <person name="Lei X."/>
            <person name="Lai Q."/>
            <person name="Li Y."/>
            <person name="Zhang B."/>
            <person name="Zhang J."/>
            <person name="Zhang H."/>
            <person name="Yang L."/>
            <person name="Zheng W."/>
            <person name="Tian Y."/>
            <person name="Yu Z."/>
            <person name="Xu H.Jr."/>
            <person name="Zheng T."/>
        </authorList>
    </citation>
    <scope>NUCLEOTIDE SEQUENCE [LARGE SCALE GENOMIC DNA]</scope>
    <source>
        <strain evidence="2 3">KD52</strain>
    </source>
</reference>
<name>A0A098SDP3_9BACT</name>
<accession>A0A098SDP3</accession>
<proteinExistence type="predicted"/>
<feature type="transmembrane region" description="Helical" evidence="1">
    <location>
        <begin position="6"/>
        <end position="26"/>
    </location>
</feature>
<keyword evidence="3" id="KW-1185">Reference proteome</keyword>
<dbReference type="AlphaFoldDB" id="A0A098SDP3"/>
<protein>
    <recommendedName>
        <fullName evidence="4">Chemotaxis protein</fullName>
    </recommendedName>
</protein>